<evidence type="ECO:0000256" key="1">
    <source>
        <dbReference type="SAM" id="MobiDB-lite"/>
    </source>
</evidence>
<sequence length="225" mass="25298">MLDMNFVDFLLQDKQILYHHMVESSQKAITSGHDLILVHCGVAETRNAKPLTIQKHLVLKNSRLTVKNPDYRHWNLHIHDVQESDRGGYMCQVNTVPMKSLVGFLDFRHLSWTPRRALRCSLAKAPTSPCRVGSGDTRPHHHLEEGGRTDTNDQHLSAPDRRSLSECKSVAAGCPADLTFFGDKKASNGVSSISLHFSAIILLQYRKLKGKAYEKRIIAPKAIPK</sequence>
<reference evidence="2 3" key="1">
    <citation type="submission" date="2021-06" db="EMBL/GenBank/DDBJ databases">
        <title>Caerostris extrusa draft genome.</title>
        <authorList>
            <person name="Kono N."/>
            <person name="Arakawa K."/>
        </authorList>
    </citation>
    <scope>NUCLEOTIDE SEQUENCE [LARGE SCALE GENOMIC DNA]</scope>
</reference>
<feature type="region of interest" description="Disordered" evidence="1">
    <location>
        <begin position="127"/>
        <end position="160"/>
    </location>
</feature>
<dbReference type="EMBL" id="BPLR01000375">
    <property type="protein sequence ID" value="GIY94336.1"/>
    <property type="molecule type" value="Genomic_DNA"/>
</dbReference>
<proteinExistence type="predicted"/>
<evidence type="ECO:0000313" key="2">
    <source>
        <dbReference type="EMBL" id="GIY94336.1"/>
    </source>
</evidence>
<name>A0AAV4XK69_CAEEX</name>
<gene>
    <name evidence="2" type="primary">AVEN_93979_1</name>
    <name evidence="2" type="ORF">CEXT_328181</name>
</gene>
<dbReference type="Proteomes" id="UP001054945">
    <property type="component" value="Unassembled WGS sequence"/>
</dbReference>
<feature type="compositionally biased region" description="Basic and acidic residues" evidence="1">
    <location>
        <begin position="142"/>
        <end position="160"/>
    </location>
</feature>
<dbReference type="AlphaFoldDB" id="A0AAV4XK69"/>
<dbReference type="SUPFAM" id="SSF48726">
    <property type="entry name" value="Immunoglobulin"/>
    <property type="match status" value="1"/>
</dbReference>
<dbReference type="InterPro" id="IPR036179">
    <property type="entry name" value="Ig-like_dom_sf"/>
</dbReference>
<protein>
    <submittedName>
        <fullName evidence="2">Ig-like domain-containing protein</fullName>
    </submittedName>
</protein>
<accession>A0AAV4XK69</accession>
<dbReference type="Gene3D" id="2.60.40.10">
    <property type="entry name" value="Immunoglobulins"/>
    <property type="match status" value="1"/>
</dbReference>
<dbReference type="InterPro" id="IPR013783">
    <property type="entry name" value="Ig-like_fold"/>
</dbReference>
<organism evidence="2 3">
    <name type="scientific">Caerostris extrusa</name>
    <name type="common">Bark spider</name>
    <name type="synonym">Caerostris bankana</name>
    <dbReference type="NCBI Taxonomy" id="172846"/>
    <lineage>
        <taxon>Eukaryota</taxon>
        <taxon>Metazoa</taxon>
        <taxon>Ecdysozoa</taxon>
        <taxon>Arthropoda</taxon>
        <taxon>Chelicerata</taxon>
        <taxon>Arachnida</taxon>
        <taxon>Araneae</taxon>
        <taxon>Araneomorphae</taxon>
        <taxon>Entelegynae</taxon>
        <taxon>Araneoidea</taxon>
        <taxon>Araneidae</taxon>
        <taxon>Caerostris</taxon>
    </lineage>
</organism>
<evidence type="ECO:0000313" key="3">
    <source>
        <dbReference type="Proteomes" id="UP001054945"/>
    </source>
</evidence>
<comment type="caution">
    <text evidence="2">The sequence shown here is derived from an EMBL/GenBank/DDBJ whole genome shotgun (WGS) entry which is preliminary data.</text>
</comment>
<keyword evidence="3" id="KW-1185">Reference proteome</keyword>